<protein>
    <submittedName>
        <fullName evidence="1">Uncharacterized protein</fullName>
    </submittedName>
</protein>
<reference evidence="1 2" key="1">
    <citation type="journal article" date="2018" name="Sci. Data">
        <title>The draft genome sequence of cork oak.</title>
        <authorList>
            <person name="Ramos A.M."/>
            <person name="Usie A."/>
            <person name="Barbosa P."/>
            <person name="Barros P.M."/>
            <person name="Capote T."/>
            <person name="Chaves I."/>
            <person name="Simoes F."/>
            <person name="Abreu I."/>
            <person name="Carrasquinho I."/>
            <person name="Faro C."/>
            <person name="Guimaraes J.B."/>
            <person name="Mendonca D."/>
            <person name="Nobrega F."/>
            <person name="Rodrigues L."/>
            <person name="Saibo N.J.M."/>
            <person name="Varela M.C."/>
            <person name="Egas C."/>
            <person name="Matos J."/>
            <person name="Miguel C.M."/>
            <person name="Oliveira M.M."/>
            <person name="Ricardo C.P."/>
            <person name="Goncalves S."/>
        </authorList>
    </citation>
    <scope>NUCLEOTIDE SEQUENCE [LARGE SCALE GENOMIC DNA]</scope>
    <source>
        <strain evidence="2">cv. HL8</strain>
    </source>
</reference>
<keyword evidence="2" id="KW-1185">Reference proteome</keyword>
<comment type="caution">
    <text evidence="1">The sequence shown here is derived from an EMBL/GenBank/DDBJ whole genome shotgun (WGS) entry which is preliminary data.</text>
</comment>
<proteinExistence type="predicted"/>
<evidence type="ECO:0000313" key="2">
    <source>
        <dbReference type="Proteomes" id="UP000237347"/>
    </source>
</evidence>
<evidence type="ECO:0000313" key="1">
    <source>
        <dbReference type="EMBL" id="KAK7816526.1"/>
    </source>
</evidence>
<gene>
    <name evidence="1" type="ORF">CFP56_043962</name>
</gene>
<name>A0AAW0IQZ9_QUESU</name>
<organism evidence="1 2">
    <name type="scientific">Quercus suber</name>
    <name type="common">Cork oak</name>
    <dbReference type="NCBI Taxonomy" id="58331"/>
    <lineage>
        <taxon>Eukaryota</taxon>
        <taxon>Viridiplantae</taxon>
        <taxon>Streptophyta</taxon>
        <taxon>Embryophyta</taxon>
        <taxon>Tracheophyta</taxon>
        <taxon>Spermatophyta</taxon>
        <taxon>Magnoliopsida</taxon>
        <taxon>eudicotyledons</taxon>
        <taxon>Gunneridae</taxon>
        <taxon>Pentapetalae</taxon>
        <taxon>rosids</taxon>
        <taxon>fabids</taxon>
        <taxon>Fagales</taxon>
        <taxon>Fagaceae</taxon>
        <taxon>Quercus</taxon>
    </lineage>
</organism>
<dbReference type="AlphaFoldDB" id="A0AAW0IQZ9"/>
<sequence>MVFGKAMCIGYEPRQLLGHELANIKDLQNLKNTLEMNEELKKKIFLQQRLNRSFGSQIYREKEVNEANKTTNAPHTVSNGYSFQAPIHLQLSTTQPQNNEAQAKAMKLGYLFNLMTYYYYMLLHEY</sequence>
<accession>A0AAW0IQZ9</accession>
<dbReference type="Proteomes" id="UP000237347">
    <property type="component" value="Unassembled WGS sequence"/>
</dbReference>
<dbReference type="EMBL" id="PKMF04000935">
    <property type="protein sequence ID" value="KAK7816526.1"/>
    <property type="molecule type" value="Genomic_DNA"/>
</dbReference>